<sequence>MKTHRREIMIYYNPDSSSDRMTVAHAQSVSRHIKSYAFGRTPSTGTSWYQIIRALGKHPKELMNKAHPYYQQHIRGREFDDESWINVIRYNPDILKAPIAVRGQRAIVCSTPTDIYKLMDGTPPNLL</sequence>
<organism evidence="3 4">
    <name type="scientific">Flavilitoribacter nigricans (strain ATCC 23147 / DSM 23189 / NBRC 102662 / NCIMB 1420 / SS-2)</name>
    <name type="common">Lewinella nigricans</name>
    <dbReference type="NCBI Taxonomy" id="1122177"/>
    <lineage>
        <taxon>Bacteria</taxon>
        <taxon>Pseudomonadati</taxon>
        <taxon>Bacteroidota</taxon>
        <taxon>Saprospiria</taxon>
        <taxon>Saprospirales</taxon>
        <taxon>Lewinellaceae</taxon>
        <taxon>Flavilitoribacter</taxon>
    </lineage>
</organism>
<gene>
    <name evidence="3" type="ORF">CRP01_39050</name>
</gene>
<dbReference type="Pfam" id="PF03960">
    <property type="entry name" value="ArsC"/>
    <property type="match status" value="1"/>
</dbReference>
<evidence type="ECO:0000256" key="1">
    <source>
        <dbReference type="ARBA" id="ARBA00007198"/>
    </source>
</evidence>
<dbReference type="InterPro" id="IPR036249">
    <property type="entry name" value="Thioredoxin-like_sf"/>
</dbReference>
<evidence type="ECO:0000313" key="4">
    <source>
        <dbReference type="Proteomes" id="UP000223913"/>
    </source>
</evidence>
<accession>A0A2D0MY25</accession>
<dbReference type="Gene3D" id="3.40.30.10">
    <property type="entry name" value="Glutaredoxin"/>
    <property type="match status" value="1"/>
</dbReference>
<comment type="similarity">
    <text evidence="1 2">Belongs to the ArsC family.</text>
</comment>
<reference evidence="3 4" key="1">
    <citation type="submission" date="2017-10" db="EMBL/GenBank/DDBJ databases">
        <title>The draft genome sequence of Lewinella nigricans NBRC 102662.</title>
        <authorList>
            <person name="Wang K."/>
        </authorList>
    </citation>
    <scope>NUCLEOTIDE SEQUENCE [LARGE SCALE GENOMIC DNA]</scope>
    <source>
        <strain evidence="3 4">NBRC 102662</strain>
    </source>
</reference>
<evidence type="ECO:0000256" key="2">
    <source>
        <dbReference type="PROSITE-ProRule" id="PRU01282"/>
    </source>
</evidence>
<dbReference type="AlphaFoldDB" id="A0A2D0MY25"/>
<protein>
    <submittedName>
        <fullName evidence="3">Glutaredoxin</fullName>
    </submittedName>
</protein>
<dbReference type="OrthoDB" id="979538at2"/>
<dbReference type="EMBL" id="PDUD01000064">
    <property type="protein sequence ID" value="PHN01080.1"/>
    <property type="molecule type" value="Genomic_DNA"/>
</dbReference>
<evidence type="ECO:0000313" key="3">
    <source>
        <dbReference type="EMBL" id="PHN01080.1"/>
    </source>
</evidence>
<dbReference type="SUPFAM" id="SSF52833">
    <property type="entry name" value="Thioredoxin-like"/>
    <property type="match status" value="1"/>
</dbReference>
<dbReference type="InterPro" id="IPR006660">
    <property type="entry name" value="Arsenate_reductase-like"/>
</dbReference>
<dbReference type="Proteomes" id="UP000223913">
    <property type="component" value="Unassembled WGS sequence"/>
</dbReference>
<dbReference type="PROSITE" id="PS51353">
    <property type="entry name" value="ARSC"/>
    <property type="match status" value="1"/>
</dbReference>
<dbReference type="RefSeq" id="WP_099155538.1">
    <property type="nucleotide sequence ID" value="NZ_PDUD01000064.1"/>
</dbReference>
<name>A0A2D0MY25_FLAN2</name>
<comment type="caution">
    <text evidence="3">The sequence shown here is derived from an EMBL/GenBank/DDBJ whole genome shotgun (WGS) entry which is preliminary data.</text>
</comment>
<proteinExistence type="inferred from homology"/>
<keyword evidence="4" id="KW-1185">Reference proteome</keyword>